<protein>
    <recommendedName>
        <fullName evidence="2">UPF0178 protein Pla108_24590</fullName>
    </recommendedName>
</protein>
<gene>
    <name evidence="3" type="ORF">Pla108_24590</name>
</gene>
<organism evidence="3 4">
    <name type="scientific">Botrimarina colliarenosi</name>
    <dbReference type="NCBI Taxonomy" id="2528001"/>
    <lineage>
        <taxon>Bacteria</taxon>
        <taxon>Pseudomonadati</taxon>
        <taxon>Planctomycetota</taxon>
        <taxon>Planctomycetia</taxon>
        <taxon>Pirellulales</taxon>
        <taxon>Lacipirellulaceae</taxon>
        <taxon>Botrimarina</taxon>
    </lineage>
</organism>
<dbReference type="NCBIfam" id="NF001095">
    <property type="entry name" value="PRK00124.1"/>
    <property type="match status" value="1"/>
</dbReference>
<evidence type="ECO:0000256" key="1">
    <source>
        <dbReference type="ARBA" id="ARBA00008522"/>
    </source>
</evidence>
<dbReference type="EMBL" id="SJPR01000003">
    <property type="protein sequence ID" value="TWT96685.1"/>
    <property type="molecule type" value="Genomic_DNA"/>
</dbReference>
<dbReference type="PANTHER" id="PTHR35146">
    <property type="entry name" value="UPF0178 PROTEIN YAII"/>
    <property type="match status" value="1"/>
</dbReference>
<comment type="similarity">
    <text evidence="1 2">Belongs to the UPF0178 family.</text>
</comment>
<dbReference type="CDD" id="cd18720">
    <property type="entry name" value="PIN_YqxD-like"/>
    <property type="match status" value="1"/>
</dbReference>
<dbReference type="PANTHER" id="PTHR35146:SF1">
    <property type="entry name" value="UPF0178 PROTEIN YAII"/>
    <property type="match status" value="1"/>
</dbReference>
<keyword evidence="4" id="KW-1185">Reference proteome</keyword>
<dbReference type="InterPro" id="IPR003791">
    <property type="entry name" value="UPF0178"/>
</dbReference>
<name>A0A5C6AC30_9BACT</name>
<proteinExistence type="inferred from homology"/>
<sequence length="165" mass="17756">MTTPEAAEDPPPLRLWVDADACPVTIKQLIFRTAQRLRIEAVLVANQTMRAPRNGYVRTITVPDGPDVADDRIAEGVRPGDVVVTGDIPLSARVVAAGGVAIGVRGELLDDATVHDRLASRDLMEEMRAAGVETRGPKPLSPKDLQTFANSLDRTLTKALRKRGG</sequence>
<dbReference type="OrthoDB" id="9798918at2"/>
<dbReference type="HAMAP" id="MF_00489">
    <property type="entry name" value="UPF0178"/>
    <property type="match status" value="1"/>
</dbReference>
<comment type="caution">
    <text evidence="3">The sequence shown here is derived from an EMBL/GenBank/DDBJ whole genome shotgun (WGS) entry which is preliminary data.</text>
</comment>
<dbReference type="Pfam" id="PF02639">
    <property type="entry name" value="DUF188"/>
    <property type="match status" value="1"/>
</dbReference>
<dbReference type="Proteomes" id="UP000317421">
    <property type="component" value="Unassembled WGS sequence"/>
</dbReference>
<reference evidence="3 4" key="1">
    <citation type="submission" date="2019-02" db="EMBL/GenBank/DDBJ databases">
        <title>Deep-cultivation of Planctomycetes and their phenomic and genomic characterization uncovers novel biology.</title>
        <authorList>
            <person name="Wiegand S."/>
            <person name="Jogler M."/>
            <person name="Boedeker C."/>
            <person name="Pinto D."/>
            <person name="Vollmers J."/>
            <person name="Rivas-Marin E."/>
            <person name="Kohn T."/>
            <person name="Peeters S.H."/>
            <person name="Heuer A."/>
            <person name="Rast P."/>
            <person name="Oberbeckmann S."/>
            <person name="Bunk B."/>
            <person name="Jeske O."/>
            <person name="Meyerdierks A."/>
            <person name="Storesund J.E."/>
            <person name="Kallscheuer N."/>
            <person name="Luecker S."/>
            <person name="Lage O.M."/>
            <person name="Pohl T."/>
            <person name="Merkel B.J."/>
            <person name="Hornburger P."/>
            <person name="Mueller R.-W."/>
            <person name="Bruemmer F."/>
            <person name="Labrenz M."/>
            <person name="Spormann A.M."/>
            <person name="Op Den Camp H."/>
            <person name="Overmann J."/>
            <person name="Amann R."/>
            <person name="Jetten M.S.M."/>
            <person name="Mascher T."/>
            <person name="Medema M.H."/>
            <person name="Devos D.P."/>
            <person name="Kaster A.-K."/>
            <person name="Ovreas L."/>
            <person name="Rohde M."/>
            <person name="Galperin M.Y."/>
            <person name="Jogler C."/>
        </authorList>
    </citation>
    <scope>NUCLEOTIDE SEQUENCE [LARGE SCALE GENOMIC DNA]</scope>
    <source>
        <strain evidence="3 4">Pla108</strain>
    </source>
</reference>
<evidence type="ECO:0000313" key="3">
    <source>
        <dbReference type="EMBL" id="TWT96685.1"/>
    </source>
</evidence>
<evidence type="ECO:0000313" key="4">
    <source>
        <dbReference type="Proteomes" id="UP000317421"/>
    </source>
</evidence>
<dbReference type="AlphaFoldDB" id="A0A5C6AC30"/>
<evidence type="ECO:0000256" key="2">
    <source>
        <dbReference type="HAMAP-Rule" id="MF_00489"/>
    </source>
</evidence>
<dbReference type="RefSeq" id="WP_146445204.1">
    <property type="nucleotide sequence ID" value="NZ_SJPR01000003.1"/>
</dbReference>
<accession>A0A5C6AC30</accession>